<reference evidence="2" key="1">
    <citation type="submission" date="2021-02" db="EMBL/GenBank/DDBJ databases">
        <authorList>
            <person name="Nowell W R."/>
        </authorList>
    </citation>
    <scope>NUCLEOTIDE SEQUENCE</scope>
</reference>
<dbReference type="EMBL" id="CAJNYD010001867">
    <property type="protein sequence ID" value="CAF3372435.1"/>
    <property type="molecule type" value="Genomic_DNA"/>
</dbReference>
<evidence type="ECO:0000313" key="3">
    <source>
        <dbReference type="Proteomes" id="UP000663833"/>
    </source>
</evidence>
<proteinExistence type="predicted"/>
<protein>
    <submittedName>
        <fullName evidence="2">Uncharacterized protein</fullName>
    </submittedName>
</protein>
<organism evidence="2 3">
    <name type="scientific">Rotaria socialis</name>
    <dbReference type="NCBI Taxonomy" id="392032"/>
    <lineage>
        <taxon>Eukaryota</taxon>
        <taxon>Metazoa</taxon>
        <taxon>Spiralia</taxon>
        <taxon>Gnathifera</taxon>
        <taxon>Rotifera</taxon>
        <taxon>Eurotatoria</taxon>
        <taxon>Bdelloidea</taxon>
        <taxon>Philodinida</taxon>
        <taxon>Philodinidae</taxon>
        <taxon>Rotaria</taxon>
    </lineage>
</organism>
<comment type="caution">
    <text evidence="2">The sequence shown here is derived from an EMBL/GenBank/DDBJ whole genome shotgun (WGS) entry which is preliminary data.</text>
</comment>
<name>A0A817XUB3_9BILA</name>
<gene>
    <name evidence="2" type="ORF">LUA448_LOCUS14976</name>
</gene>
<dbReference type="AlphaFoldDB" id="A0A817XUB3"/>
<feature type="compositionally biased region" description="Polar residues" evidence="1">
    <location>
        <begin position="81"/>
        <end position="111"/>
    </location>
</feature>
<dbReference type="Proteomes" id="UP000663833">
    <property type="component" value="Unassembled WGS sequence"/>
</dbReference>
<accession>A0A817XUB3</accession>
<feature type="region of interest" description="Disordered" evidence="1">
    <location>
        <begin position="74"/>
        <end position="119"/>
    </location>
</feature>
<evidence type="ECO:0000256" key="1">
    <source>
        <dbReference type="SAM" id="MobiDB-lite"/>
    </source>
</evidence>
<evidence type="ECO:0000313" key="2">
    <source>
        <dbReference type="EMBL" id="CAF3372435.1"/>
    </source>
</evidence>
<sequence>MANIQLAIWKLLRDYKPPKNRYHHYVCTECGYQTRRSKRKWFQYLKQYHEKEYNLLVQLIHGGKQAVDEALGNISSEEEATSSSNPPKSVNDSETNQSIDMQSTSTENQSIMAEKEGEHEKVIKNSVAAVVQLTEAYQNGYLNHQEYFKQLKEIAEKQIK</sequence>